<name>A0A8H7TEQ4_9HELO</name>
<accession>A0A8H7TEQ4</accession>
<dbReference type="OrthoDB" id="194443at2759"/>
<comment type="caution">
    <text evidence="1">The sequence shown here is derived from an EMBL/GenBank/DDBJ whole genome shotgun (WGS) entry which is preliminary data.</text>
</comment>
<protein>
    <submittedName>
        <fullName evidence="1">Uncharacterized protein</fullName>
    </submittedName>
</protein>
<dbReference type="Proteomes" id="UP000664132">
    <property type="component" value="Unassembled WGS sequence"/>
</dbReference>
<dbReference type="AlphaFoldDB" id="A0A8H7TEQ4"/>
<gene>
    <name evidence="1" type="ORF">IFR04_006633</name>
</gene>
<evidence type="ECO:0000313" key="1">
    <source>
        <dbReference type="EMBL" id="KAG4420255.1"/>
    </source>
</evidence>
<reference evidence="1" key="1">
    <citation type="submission" date="2021-02" db="EMBL/GenBank/DDBJ databases">
        <title>Genome sequence Cadophora malorum strain M34.</title>
        <authorList>
            <person name="Stefanovic E."/>
            <person name="Vu D."/>
            <person name="Scully C."/>
            <person name="Dijksterhuis J."/>
            <person name="Roader J."/>
            <person name="Houbraken J."/>
        </authorList>
    </citation>
    <scope>NUCLEOTIDE SEQUENCE</scope>
    <source>
        <strain evidence="1">M34</strain>
    </source>
</reference>
<organism evidence="1 2">
    <name type="scientific">Cadophora malorum</name>
    <dbReference type="NCBI Taxonomy" id="108018"/>
    <lineage>
        <taxon>Eukaryota</taxon>
        <taxon>Fungi</taxon>
        <taxon>Dikarya</taxon>
        <taxon>Ascomycota</taxon>
        <taxon>Pezizomycotina</taxon>
        <taxon>Leotiomycetes</taxon>
        <taxon>Helotiales</taxon>
        <taxon>Ploettnerulaceae</taxon>
        <taxon>Cadophora</taxon>
    </lineage>
</organism>
<evidence type="ECO:0000313" key="2">
    <source>
        <dbReference type="Proteomes" id="UP000664132"/>
    </source>
</evidence>
<sequence length="115" mass="13010">MDTIFAGYNQTPPTSKLRLFLARTYVYVTLASDDAHTQRHLPKEKMRAIVVENEDLCYDTFALLRSQSGKAQVDLRDAEACDHHSHDKGISCPYGSAGVWKEPFHSLKVVNKTKK</sequence>
<proteinExistence type="predicted"/>
<dbReference type="EMBL" id="JAFJYH010000088">
    <property type="protein sequence ID" value="KAG4420255.1"/>
    <property type="molecule type" value="Genomic_DNA"/>
</dbReference>
<keyword evidence="2" id="KW-1185">Reference proteome</keyword>